<dbReference type="InterPro" id="IPR052220">
    <property type="entry name" value="METTL25"/>
</dbReference>
<protein>
    <recommendedName>
        <fullName evidence="2">Methyltransferase domain-containing protein</fullName>
    </recommendedName>
</protein>
<dbReference type="PANTHER" id="PTHR12496:SF0">
    <property type="entry name" value="METHYLTRANSFERASE DOMAIN-CONTAINING PROTEIN"/>
    <property type="match status" value="1"/>
</dbReference>
<dbReference type="PANTHER" id="PTHR12496">
    <property type="entry name" value="CGI-41 METHYLTRANSFERASE"/>
    <property type="match status" value="1"/>
</dbReference>
<dbReference type="Pfam" id="PF13679">
    <property type="entry name" value="Methyltransf_32"/>
    <property type="match status" value="1"/>
</dbReference>
<proteinExistence type="predicted"/>
<dbReference type="AlphaFoldDB" id="A0A1Y2CKL4"/>
<feature type="compositionally biased region" description="Basic and acidic residues" evidence="1">
    <location>
        <begin position="232"/>
        <end position="241"/>
    </location>
</feature>
<feature type="compositionally biased region" description="Low complexity" evidence="1">
    <location>
        <begin position="215"/>
        <end position="227"/>
    </location>
</feature>
<dbReference type="Proteomes" id="UP000193920">
    <property type="component" value="Unassembled WGS sequence"/>
</dbReference>
<feature type="region of interest" description="Disordered" evidence="1">
    <location>
        <begin position="212"/>
        <end position="241"/>
    </location>
</feature>
<dbReference type="SUPFAM" id="SSF53335">
    <property type="entry name" value="S-adenosyl-L-methionine-dependent methyltransferases"/>
    <property type="match status" value="1"/>
</dbReference>
<dbReference type="OrthoDB" id="10258156at2759"/>
<evidence type="ECO:0000313" key="4">
    <source>
        <dbReference type="Proteomes" id="UP000193920"/>
    </source>
</evidence>
<accession>A0A1Y2CKL4</accession>
<evidence type="ECO:0000259" key="2">
    <source>
        <dbReference type="Pfam" id="PF13679"/>
    </source>
</evidence>
<evidence type="ECO:0000313" key="3">
    <source>
        <dbReference type="EMBL" id="ORY47559.1"/>
    </source>
</evidence>
<dbReference type="InterPro" id="IPR025714">
    <property type="entry name" value="Methyltranfer_dom"/>
</dbReference>
<organism evidence="3 4">
    <name type="scientific">Neocallimastix californiae</name>
    <dbReference type="NCBI Taxonomy" id="1754190"/>
    <lineage>
        <taxon>Eukaryota</taxon>
        <taxon>Fungi</taxon>
        <taxon>Fungi incertae sedis</taxon>
        <taxon>Chytridiomycota</taxon>
        <taxon>Chytridiomycota incertae sedis</taxon>
        <taxon>Neocallimastigomycetes</taxon>
        <taxon>Neocallimastigales</taxon>
        <taxon>Neocallimastigaceae</taxon>
        <taxon>Neocallimastix</taxon>
    </lineage>
</organism>
<dbReference type="EMBL" id="MCOG01000104">
    <property type="protein sequence ID" value="ORY47559.1"/>
    <property type="molecule type" value="Genomic_DNA"/>
</dbReference>
<gene>
    <name evidence="3" type="ORF">LY90DRAFT_671192</name>
</gene>
<evidence type="ECO:0000256" key="1">
    <source>
        <dbReference type="SAM" id="MobiDB-lite"/>
    </source>
</evidence>
<dbReference type="Gene3D" id="3.40.50.150">
    <property type="entry name" value="Vaccinia Virus protein VP39"/>
    <property type="match status" value="1"/>
</dbReference>
<comment type="caution">
    <text evidence="3">The sequence shown here is derived from an EMBL/GenBank/DDBJ whole genome shotgun (WGS) entry which is preliminary data.</text>
</comment>
<dbReference type="STRING" id="1754190.A0A1Y2CKL4"/>
<name>A0A1Y2CKL4_9FUNG</name>
<dbReference type="InterPro" id="IPR029063">
    <property type="entry name" value="SAM-dependent_MTases_sf"/>
</dbReference>
<reference evidence="3 4" key="1">
    <citation type="submission" date="2016-08" db="EMBL/GenBank/DDBJ databases">
        <title>A Parts List for Fungal Cellulosomes Revealed by Comparative Genomics.</title>
        <authorList>
            <consortium name="DOE Joint Genome Institute"/>
            <person name="Haitjema C.H."/>
            <person name="Gilmore S.P."/>
            <person name="Henske J.K."/>
            <person name="Solomon K.V."/>
            <person name="De Groot R."/>
            <person name="Kuo A."/>
            <person name="Mondo S.J."/>
            <person name="Salamov A.A."/>
            <person name="Labutti K."/>
            <person name="Zhao Z."/>
            <person name="Chiniquy J."/>
            <person name="Barry K."/>
            <person name="Brewer H.M."/>
            <person name="Purvine S.O."/>
            <person name="Wright A.T."/>
            <person name="Boxma B."/>
            <person name="Van Alen T."/>
            <person name="Hackstein J.H."/>
            <person name="Baker S.E."/>
            <person name="Grigoriev I.V."/>
            <person name="O'Malley M.A."/>
        </authorList>
    </citation>
    <scope>NUCLEOTIDE SEQUENCE [LARGE SCALE GENOMIC DNA]</scope>
    <source>
        <strain evidence="3 4">G1</strain>
    </source>
</reference>
<sequence>MPSSIAIPKNYLEKVNNEYKLVDVVKDYIKDLYKFINNYKSVWNWHVVDFYMKDCWYDEKIFPTEWRLLKDCTLDEILRMTSLHEVKEEWPESLKNYIHLTKEISLIRNPELINLDNHFTIEDINKNILIGMNPKKIYEVKILAALINKVAKSNHINNILDIGAGQAYLSSVLAYQHNLRVLGVDCDQIQICGASTRNEYIKRALAFNSKKNENDGNYNDENYSTNENENENENKSDSNEKEKQIGKLYMCNRLVTENDTFASLIEEITKHEEIIDPKESWLTCGLHACGDLTPSMIKLFLKGNSNAFVGIGCCYNLLTEEDHDNNEKGFPLSEFSNENGFQLGPAAKMIACQVTPKWITQKSSIGETFKKHFYRALLQVIIFENHLLPEEEEVENHIVIGRMRKQHMKSFKAYATEALQRLHVPIEKIESLPFESYVEKYQHRQGEIIAAWALRTLISNAIESLILTDRWLFFQEQSRILQESTQNQCIDTHLFPLFDQVTSPRNMVFIAIKKTQAKKPKNF</sequence>
<feature type="domain" description="Methyltransferase" evidence="2">
    <location>
        <begin position="135"/>
        <end position="320"/>
    </location>
</feature>
<keyword evidence="4" id="KW-1185">Reference proteome</keyword>